<gene>
    <name evidence="1" type="ORF">SAMN04488518_103186</name>
</gene>
<sequence>MPRRAVARQNRPFCAKATVLCIAATVHLSSIGHANARLVTEELMLPIAHFGTAVSTGSASSTMTDHCQEIYDEFRGTAVFVDYEIDTSSTYAFAEIAVAGEVIKMTAHPIKAHYKFFSNKLPDHLSSLGAQAVIFRINNKFKQPSVEIRFSHNNRYECHLIASTPKIKKGQRSPSPAP</sequence>
<reference evidence="1 2" key="1">
    <citation type="submission" date="2016-10" db="EMBL/GenBank/DDBJ databases">
        <authorList>
            <person name="Varghese N."/>
            <person name="Submissions S."/>
        </authorList>
    </citation>
    <scope>NUCLEOTIDE SEQUENCE [LARGE SCALE GENOMIC DNA]</scope>
    <source>
        <strain evidence="1 2">DSM 16392</strain>
    </source>
</reference>
<organism evidence="1 2">
    <name type="scientific">Pseudovibrio ascidiaceicola</name>
    <dbReference type="NCBI Taxonomy" id="285279"/>
    <lineage>
        <taxon>Bacteria</taxon>
        <taxon>Pseudomonadati</taxon>
        <taxon>Pseudomonadota</taxon>
        <taxon>Alphaproteobacteria</taxon>
        <taxon>Hyphomicrobiales</taxon>
        <taxon>Stappiaceae</taxon>
        <taxon>Pseudovibrio</taxon>
    </lineage>
</organism>
<protein>
    <submittedName>
        <fullName evidence="1">Uncharacterized protein</fullName>
    </submittedName>
</protein>
<accession>A0A1I3XW33</accession>
<keyword evidence="2" id="KW-1185">Reference proteome</keyword>
<comment type="caution">
    <text evidence="1">The sequence shown here is derived from an EMBL/GenBank/DDBJ whole genome shotgun (WGS) entry which is preliminary data.</text>
</comment>
<dbReference type="Proteomes" id="UP000199598">
    <property type="component" value="Unassembled WGS sequence"/>
</dbReference>
<proteinExistence type="predicted"/>
<evidence type="ECO:0000313" key="1">
    <source>
        <dbReference type="EMBL" id="SFK23693.1"/>
    </source>
</evidence>
<name>A0A1I3XW33_9HYPH</name>
<dbReference type="RefSeq" id="WP_093518177.1">
    <property type="nucleotide sequence ID" value="NZ_FOSK01000003.1"/>
</dbReference>
<evidence type="ECO:0000313" key="2">
    <source>
        <dbReference type="Proteomes" id="UP000199598"/>
    </source>
</evidence>
<dbReference type="EMBL" id="FOSK01000003">
    <property type="protein sequence ID" value="SFK23693.1"/>
    <property type="molecule type" value="Genomic_DNA"/>
</dbReference>